<dbReference type="Proteomes" id="UP000077069">
    <property type="component" value="Unassembled WGS sequence"/>
</dbReference>
<dbReference type="AlphaFoldDB" id="A0A177CKC0"/>
<dbReference type="EMBL" id="KV441551">
    <property type="protein sequence ID" value="OAG07756.1"/>
    <property type="molecule type" value="Genomic_DNA"/>
</dbReference>
<feature type="region of interest" description="Disordered" evidence="1">
    <location>
        <begin position="141"/>
        <end position="188"/>
    </location>
</feature>
<evidence type="ECO:0000313" key="2">
    <source>
        <dbReference type="EMBL" id="OAG07756.1"/>
    </source>
</evidence>
<name>A0A177CKC0_9PLEO</name>
<proteinExistence type="predicted"/>
<feature type="compositionally biased region" description="Polar residues" evidence="1">
    <location>
        <begin position="150"/>
        <end position="172"/>
    </location>
</feature>
<organism evidence="2 3">
    <name type="scientific">Paraphaeosphaeria sporulosa</name>
    <dbReference type="NCBI Taxonomy" id="1460663"/>
    <lineage>
        <taxon>Eukaryota</taxon>
        <taxon>Fungi</taxon>
        <taxon>Dikarya</taxon>
        <taxon>Ascomycota</taxon>
        <taxon>Pezizomycotina</taxon>
        <taxon>Dothideomycetes</taxon>
        <taxon>Pleosporomycetidae</taxon>
        <taxon>Pleosporales</taxon>
        <taxon>Massarineae</taxon>
        <taxon>Didymosphaeriaceae</taxon>
        <taxon>Paraphaeosphaeria</taxon>
    </lineage>
</organism>
<accession>A0A177CKC0</accession>
<dbReference type="GeneID" id="28770622"/>
<protein>
    <submittedName>
        <fullName evidence="2">Uncharacterized protein</fullName>
    </submittedName>
</protein>
<dbReference type="InParanoid" id="A0A177CKC0"/>
<gene>
    <name evidence="2" type="ORF">CC84DRAFT_715477</name>
</gene>
<reference evidence="2 3" key="1">
    <citation type="submission" date="2016-05" db="EMBL/GenBank/DDBJ databases">
        <title>Comparative analysis of secretome profiles of manganese(II)-oxidizing ascomycete fungi.</title>
        <authorList>
            <consortium name="DOE Joint Genome Institute"/>
            <person name="Zeiner C.A."/>
            <person name="Purvine S.O."/>
            <person name="Zink E.M."/>
            <person name="Wu S."/>
            <person name="Pasa-Tolic L."/>
            <person name="Chaput D.L."/>
            <person name="Haridas S."/>
            <person name="Grigoriev I.V."/>
            <person name="Santelli C.M."/>
            <person name="Hansel C.M."/>
        </authorList>
    </citation>
    <scope>NUCLEOTIDE SEQUENCE [LARGE SCALE GENOMIC DNA]</scope>
    <source>
        <strain evidence="2 3">AP3s5-JAC2a</strain>
    </source>
</reference>
<dbReference type="RefSeq" id="XP_018038121.1">
    <property type="nucleotide sequence ID" value="XM_018187136.1"/>
</dbReference>
<evidence type="ECO:0000313" key="3">
    <source>
        <dbReference type="Proteomes" id="UP000077069"/>
    </source>
</evidence>
<sequence>MRWCLPYALCDESLQASYGTVPTYSALACQVRRHRAERYYTPRRRQFLPPGLLRPDLDVEYCTQSRRGQTAYNVRPFQELTGNRSQFSSCSTRNASGTAYCDATGTHQPRPTLSTAQGKFVSSRSRHYSYPLMNTLGPYEPRNPIRAWSSRPSTESGMRPCFQNQQSISSQPLKKLSHLAPSKSDPFR</sequence>
<evidence type="ECO:0000256" key="1">
    <source>
        <dbReference type="SAM" id="MobiDB-lite"/>
    </source>
</evidence>
<keyword evidence="3" id="KW-1185">Reference proteome</keyword>
<dbReference type="PROSITE" id="PS51257">
    <property type="entry name" value="PROKAR_LIPOPROTEIN"/>
    <property type="match status" value="1"/>
</dbReference>